<protein>
    <submittedName>
        <fullName evidence="1">Uncharacterized protein</fullName>
    </submittedName>
</protein>
<gene>
    <name evidence="1" type="ORF">As57867_018237</name>
</gene>
<accession>A0A6A4Y3F0</accession>
<dbReference type="AlphaFoldDB" id="A0A6A4Y3F0"/>
<sequence>MCLARSELDDYKAQAKQAVAALVQNAFALQQHKLAATVTNRKTNRQALIYVGHDSVDPTVSMIGAHTFLRSSMAAVADFFHLDSQAKCDAYGATLGTRIVARKDLVTVEPREAMTATTISWFAYESPMLLLSRRDFCVME</sequence>
<feature type="non-terminal residue" evidence="1">
    <location>
        <position position="140"/>
    </location>
</feature>
<dbReference type="EMBL" id="VJMH01006383">
    <property type="protein sequence ID" value="KAF0690273.1"/>
    <property type="molecule type" value="Genomic_DNA"/>
</dbReference>
<evidence type="ECO:0000313" key="1">
    <source>
        <dbReference type="EMBL" id="KAF0690273.1"/>
    </source>
</evidence>
<reference evidence="1" key="1">
    <citation type="submission" date="2019-06" db="EMBL/GenBank/DDBJ databases">
        <title>Genomics analysis of Aphanomyces spp. identifies a new class of oomycete effector associated with host adaptation.</title>
        <authorList>
            <person name="Gaulin E."/>
        </authorList>
    </citation>
    <scope>NUCLEOTIDE SEQUENCE</scope>
    <source>
        <strain evidence="1">CBS 578.67</strain>
    </source>
</reference>
<name>A0A6A4Y3F0_9STRA</name>
<proteinExistence type="predicted"/>
<organism evidence="1">
    <name type="scientific">Aphanomyces stellatus</name>
    <dbReference type="NCBI Taxonomy" id="120398"/>
    <lineage>
        <taxon>Eukaryota</taxon>
        <taxon>Sar</taxon>
        <taxon>Stramenopiles</taxon>
        <taxon>Oomycota</taxon>
        <taxon>Saprolegniomycetes</taxon>
        <taxon>Saprolegniales</taxon>
        <taxon>Verrucalvaceae</taxon>
        <taxon>Aphanomyces</taxon>
    </lineage>
</organism>
<comment type="caution">
    <text evidence="1">The sequence shown here is derived from an EMBL/GenBank/DDBJ whole genome shotgun (WGS) entry which is preliminary data.</text>
</comment>